<reference evidence="1" key="1">
    <citation type="submission" date="2018-11" db="EMBL/GenBank/DDBJ databases">
        <authorList>
            <consortium name="Pathogen Informatics"/>
        </authorList>
    </citation>
    <scope>NUCLEOTIDE SEQUENCE</scope>
</reference>
<dbReference type="OrthoDB" id="73273at2759"/>
<name>A0A448WA13_9PLAT</name>
<organism evidence="1 2">
    <name type="scientific">Protopolystoma xenopodis</name>
    <dbReference type="NCBI Taxonomy" id="117903"/>
    <lineage>
        <taxon>Eukaryota</taxon>
        <taxon>Metazoa</taxon>
        <taxon>Spiralia</taxon>
        <taxon>Lophotrochozoa</taxon>
        <taxon>Platyhelminthes</taxon>
        <taxon>Monogenea</taxon>
        <taxon>Polyopisthocotylea</taxon>
        <taxon>Polystomatidea</taxon>
        <taxon>Polystomatidae</taxon>
        <taxon>Protopolystoma</taxon>
    </lineage>
</organism>
<dbReference type="AlphaFoldDB" id="A0A448WA13"/>
<keyword evidence="2" id="KW-1185">Reference proteome</keyword>
<comment type="caution">
    <text evidence="1">The sequence shown here is derived from an EMBL/GenBank/DDBJ whole genome shotgun (WGS) entry which is preliminary data.</text>
</comment>
<dbReference type="InterPro" id="IPR023696">
    <property type="entry name" value="Ureohydrolase_dom_sf"/>
</dbReference>
<dbReference type="InterPro" id="IPR037138">
    <property type="entry name" value="His_deacetylse_dom_sf"/>
</dbReference>
<dbReference type="PANTHER" id="PTHR48252">
    <property type="entry name" value="HISTONE DEACETYLASE 2-RELATED"/>
    <property type="match status" value="1"/>
</dbReference>
<protein>
    <recommendedName>
        <fullName evidence="3">Histone deacetylase domain-containing protein</fullName>
    </recommendedName>
</protein>
<accession>A0A448WA13</accession>
<gene>
    <name evidence="1" type="ORF">PXEA_LOCUS200</name>
</gene>
<evidence type="ECO:0000313" key="1">
    <source>
        <dbReference type="EMBL" id="VEL06760.1"/>
    </source>
</evidence>
<dbReference type="SUPFAM" id="SSF52768">
    <property type="entry name" value="Arginase/deacetylase"/>
    <property type="match status" value="2"/>
</dbReference>
<dbReference type="PANTHER" id="PTHR48252:SF77">
    <property type="entry name" value="HISTONE DEACETYLASE DOMAIN-CONTAINING PROTEIN"/>
    <property type="match status" value="1"/>
</dbReference>
<dbReference type="Gene3D" id="3.40.800.20">
    <property type="entry name" value="Histone deacetylase domain"/>
    <property type="match status" value="2"/>
</dbReference>
<sequence length="227" mass="24996">CWRVLAPLAQVVRPAAVVVQCGADCLASDPHRIFNLSSSPRGCGHVNSAFLDISDKVEQGAQEKLLPLEALLEVVNVSTEVTGLTVDQDSCQTPHPPCSTETDVYEPTHVGGYAALLRRILTWRLPTLLLGGGGYHFADSARLWTHLTQVAIDETKGLQLSLDPDIPIHSFLERYGPDYTVQVSAEPNRRDLNIPKTVDEHVRRLLHQVDMYAELNGLDRTPLTESS</sequence>
<dbReference type="EMBL" id="CAAALY010000350">
    <property type="protein sequence ID" value="VEL06760.1"/>
    <property type="molecule type" value="Genomic_DNA"/>
</dbReference>
<dbReference type="Proteomes" id="UP000784294">
    <property type="component" value="Unassembled WGS sequence"/>
</dbReference>
<feature type="non-terminal residue" evidence="1">
    <location>
        <position position="1"/>
    </location>
</feature>
<evidence type="ECO:0000313" key="2">
    <source>
        <dbReference type="Proteomes" id="UP000784294"/>
    </source>
</evidence>
<evidence type="ECO:0008006" key="3">
    <source>
        <dbReference type="Google" id="ProtNLM"/>
    </source>
</evidence>
<proteinExistence type="predicted"/>